<sequence length="42" mass="4633">MHMVVAERKGGVVPSLAGRGRGAAERGRQLLLFRSCYDRFGK</sequence>
<evidence type="ECO:0000313" key="2">
    <source>
        <dbReference type="Proteomes" id="UP000324222"/>
    </source>
</evidence>
<name>A0A5B7FKX8_PORTR</name>
<accession>A0A5B7FKX8</accession>
<comment type="caution">
    <text evidence="1">The sequence shown here is derived from an EMBL/GenBank/DDBJ whole genome shotgun (WGS) entry which is preliminary data.</text>
</comment>
<evidence type="ECO:0000313" key="1">
    <source>
        <dbReference type="EMBL" id="MPC48081.1"/>
    </source>
</evidence>
<proteinExistence type="predicted"/>
<keyword evidence="2" id="KW-1185">Reference proteome</keyword>
<gene>
    <name evidence="1" type="ORF">E2C01_041846</name>
</gene>
<organism evidence="1 2">
    <name type="scientific">Portunus trituberculatus</name>
    <name type="common">Swimming crab</name>
    <name type="synonym">Neptunus trituberculatus</name>
    <dbReference type="NCBI Taxonomy" id="210409"/>
    <lineage>
        <taxon>Eukaryota</taxon>
        <taxon>Metazoa</taxon>
        <taxon>Ecdysozoa</taxon>
        <taxon>Arthropoda</taxon>
        <taxon>Crustacea</taxon>
        <taxon>Multicrustacea</taxon>
        <taxon>Malacostraca</taxon>
        <taxon>Eumalacostraca</taxon>
        <taxon>Eucarida</taxon>
        <taxon>Decapoda</taxon>
        <taxon>Pleocyemata</taxon>
        <taxon>Brachyura</taxon>
        <taxon>Eubrachyura</taxon>
        <taxon>Portunoidea</taxon>
        <taxon>Portunidae</taxon>
        <taxon>Portuninae</taxon>
        <taxon>Portunus</taxon>
    </lineage>
</organism>
<dbReference type="EMBL" id="VSRR010008096">
    <property type="protein sequence ID" value="MPC48081.1"/>
    <property type="molecule type" value="Genomic_DNA"/>
</dbReference>
<dbReference type="AlphaFoldDB" id="A0A5B7FKX8"/>
<reference evidence="1 2" key="1">
    <citation type="submission" date="2019-05" db="EMBL/GenBank/DDBJ databases">
        <title>Another draft genome of Portunus trituberculatus and its Hox gene families provides insights of decapod evolution.</title>
        <authorList>
            <person name="Jeong J.-H."/>
            <person name="Song I."/>
            <person name="Kim S."/>
            <person name="Choi T."/>
            <person name="Kim D."/>
            <person name="Ryu S."/>
            <person name="Kim W."/>
        </authorList>
    </citation>
    <scope>NUCLEOTIDE SEQUENCE [LARGE SCALE GENOMIC DNA]</scope>
    <source>
        <tissue evidence="1">Muscle</tissue>
    </source>
</reference>
<dbReference type="Proteomes" id="UP000324222">
    <property type="component" value="Unassembled WGS sequence"/>
</dbReference>
<protein>
    <submittedName>
        <fullName evidence="1">Uncharacterized protein</fullName>
    </submittedName>
</protein>